<reference evidence="1" key="1">
    <citation type="journal article" date="2014" name="Front. Microbiol.">
        <title>High frequency of phylogenetically diverse reductive dehalogenase-homologous genes in deep subseafloor sedimentary metagenomes.</title>
        <authorList>
            <person name="Kawai M."/>
            <person name="Futagami T."/>
            <person name="Toyoda A."/>
            <person name="Takaki Y."/>
            <person name="Nishi S."/>
            <person name="Hori S."/>
            <person name="Arai W."/>
            <person name="Tsubouchi T."/>
            <person name="Morono Y."/>
            <person name="Uchiyama I."/>
            <person name="Ito T."/>
            <person name="Fujiyama A."/>
            <person name="Inagaki F."/>
            <person name="Takami H."/>
        </authorList>
    </citation>
    <scope>NUCLEOTIDE SEQUENCE</scope>
    <source>
        <strain evidence="1">Expedition CK06-06</strain>
    </source>
</reference>
<proteinExistence type="predicted"/>
<organism evidence="1">
    <name type="scientific">marine sediment metagenome</name>
    <dbReference type="NCBI Taxonomy" id="412755"/>
    <lineage>
        <taxon>unclassified sequences</taxon>
        <taxon>metagenomes</taxon>
        <taxon>ecological metagenomes</taxon>
    </lineage>
</organism>
<comment type="caution">
    <text evidence="1">The sequence shown here is derived from an EMBL/GenBank/DDBJ whole genome shotgun (WGS) entry which is preliminary data.</text>
</comment>
<dbReference type="AlphaFoldDB" id="X1HPK9"/>
<protein>
    <submittedName>
        <fullName evidence="1">Uncharacterized protein</fullName>
    </submittedName>
</protein>
<name>X1HPK9_9ZZZZ</name>
<feature type="non-terminal residue" evidence="1">
    <location>
        <position position="126"/>
    </location>
</feature>
<sequence length="126" mass="14165">MVVIGLPLALRKRKKVGPQKREELCQYLKEMGIKVSLAEKGDDKEKIGLSRASGQKSEGTIQLQEQNINFINIISASSQYGTNYFLDHLVKSPNIMGGRTLKKTRLIRKKSPPLWGKVVAIEWKGD</sequence>
<dbReference type="EMBL" id="BARU01028563">
    <property type="protein sequence ID" value="GAH72076.1"/>
    <property type="molecule type" value="Genomic_DNA"/>
</dbReference>
<gene>
    <name evidence="1" type="ORF">S03H2_45573</name>
</gene>
<evidence type="ECO:0000313" key="1">
    <source>
        <dbReference type="EMBL" id="GAH72076.1"/>
    </source>
</evidence>
<accession>X1HPK9</accession>